<feature type="transmembrane region" description="Helical" evidence="1">
    <location>
        <begin position="90"/>
        <end position="110"/>
    </location>
</feature>
<feature type="transmembrane region" description="Helical" evidence="1">
    <location>
        <begin position="338"/>
        <end position="356"/>
    </location>
</feature>
<keyword evidence="1" id="KW-0472">Membrane</keyword>
<protein>
    <submittedName>
        <fullName evidence="3">Nucleoside recognition domain-containing protein</fullName>
    </submittedName>
</protein>
<feature type="transmembrane region" description="Helical" evidence="1">
    <location>
        <begin position="12"/>
        <end position="31"/>
    </location>
</feature>
<dbReference type="Proteomes" id="UP001469365">
    <property type="component" value="Unassembled WGS sequence"/>
</dbReference>
<dbReference type="Pfam" id="PF07670">
    <property type="entry name" value="Gate"/>
    <property type="match status" value="1"/>
</dbReference>
<sequence>MPRLSALIAPRLTTFLLGAGALAFVVSIIVFPDQAFQSSLQGLQLWWKLVFPALLPFLILTELLRGLGLLHGIGILFEPLFRVLLRIPGIGGFIMAIGFTAGMPAGAAAVSRLRNGGQLTRDEAERLMAASHLLSPVILVSVVGVGFLQSAAAGLTLAVLHYGSALILAMIHRLRISPDAEQTPYLRDGKGIVTRFFSTLEESRAQDGRTFGKLLGDAVSSGVQQLFVIGGCMMMFSVLLQAVYSTGFTDAAALVLQHWASSLPADDLSAFLSASVAGILEPHLGAFAITEQLDDVYSSGIPWGFAALSALLAWGGLSSHAQVRSFTAATDLRFSRFMLARLQHGGIAYVATLFAWHPLYAYFGKDATVAAWAPALSRNSSWLMEQDRWWPFISPMMLQLGSTLLVMLVLSIFAAFLFYRGRHSSK</sequence>
<evidence type="ECO:0000256" key="1">
    <source>
        <dbReference type="SAM" id="Phobius"/>
    </source>
</evidence>
<feature type="transmembrane region" description="Helical" evidence="1">
    <location>
        <begin position="396"/>
        <end position="419"/>
    </location>
</feature>
<evidence type="ECO:0000313" key="3">
    <source>
        <dbReference type="EMBL" id="MEK8132006.1"/>
    </source>
</evidence>
<evidence type="ECO:0000259" key="2">
    <source>
        <dbReference type="Pfam" id="PF07670"/>
    </source>
</evidence>
<dbReference type="EMBL" id="JBBPCC010000025">
    <property type="protein sequence ID" value="MEK8132006.1"/>
    <property type="molecule type" value="Genomic_DNA"/>
</dbReference>
<keyword evidence="4" id="KW-1185">Reference proteome</keyword>
<keyword evidence="1" id="KW-1133">Transmembrane helix</keyword>
<dbReference type="InterPro" id="IPR011642">
    <property type="entry name" value="Gate_dom"/>
</dbReference>
<feature type="domain" description="Nucleoside transporter/FeoB GTPase Gate" evidence="2">
    <location>
        <begin position="49"/>
        <end position="147"/>
    </location>
</feature>
<feature type="transmembrane region" description="Helical" evidence="1">
    <location>
        <begin position="300"/>
        <end position="317"/>
    </location>
</feature>
<proteinExistence type="predicted"/>
<feature type="transmembrane region" description="Helical" evidence="1">
    <location>
        <begin position="43"/>
        <end position="60"/>
    </location>
</feature>
<feature type="transmembrane region" description="Helical" evidence="1">
    <location>
        <begin position="226"/>
        <end position="244"/>
    </location>
</feature>
<comment type="caution">
    <text evidence="3">The sequence shown here is derived from an EMBL/GenBank/DDBJ whole genome shotgun (WGS) entry which is preliminary data.</text>
</comment>
<gene>
    <name evidence="3" type="ORF">WMW72_29265</name>
</gene>
<reference evidence="3 4" key="1">
    <citation type="submission" date="2024-04" db="EMBL/GenBank/DDBJ databases">
        <title>draft genome sequnece of Paenibacillus filicis.</title>
        <authorList>
            <person name="Kim D.-U."/>
        </authorList>
    </citation>
    <scope>NUCLEOTIDE SEQUENCE [LARGE SCALE GENOMIC DNA]</scope>
    <source>
        <strain evidence="3 4">KACC14197</strain>
    </source>
</reference>
<name>A0ABU9DSZ9_9BACL</name>
<evidence type="ECO:0000313" key="4">
    <source>
        <dbReference type="Proteomes" id="UP001469365"/>
    </source>
</evidence>
<dbReference type="RefSeq" id="WP_341419130.1">
    <property type="nucleotide sequence ID" value="NZ_JBBPCC010000025.1"/>
</dbReference>
<keyword evidence="1" id="KW-0812">Transmembrane</keyword>
<accession>A0ABU9DSZ9</accession>
<organism evidence="3 4">
    <name type="scientific">Paenibacillus filicis</name>
    <dbReference type="NCBI Taxonomy" id="669464"/>
    <lineage>
        <taxon>Bacteria</taxon>
        <taxon>Bacillati</taxon>
        <taxon>Bacillota</taxon>
        <taxon>Bacilli</taxon>
        <taxon>Bacillales</taxon>
        <taxon>Paenibacillaceae</taxon>
        <taxon>Paenibacillus</taxon>
    </lineage>
</organism>